<evidence type="ECO:0000313" key="1">
    <source>
        <dbReference type="EMBL" id="MBB6041028.1"/>
    </source>
</evidence>
<organism evidence="1 2">
    <name type="scientific">Oribacterium sinus</name>
    <dbReference type="NCBI Taxonomy" id="237576"/>
    <lineage>
        <taxon>Bacteria</taxon>
        <taxon>Bacillati</taxon>
        <taxon>Bacillota</taxon>
        <taxon>Clostridia</taxon>
        <taxon>Lachnospirales</taxon>
        <taxon>Lachnospiraceae</taxon>
        <taxon>Oribacterium</taxon>
    </lineage>
</organism>
<protein>
    <submittedName>
        <fullName evidence="1">Uncharacterized protein</fullName>
    </submittedName>
</protein>
<accession>A0A7W9W213</accession>
<dbReference type="AlphaFoldDB" id="A0A7W9W213"/>
<dbReference type="GeneID" id="85014555"/>
<name>A0A7W9W213_9FIRM</name>
<dbReference type="EMBL" id="JACHHH010000004">
    <property type="protein sequence ID" value="MBB6041028.1"/>
    <property type="molecule type" value="Genomic_DNA"/>
</dbReference>
<reference evidence="1 2" key="1">
    <citation type="submission" date="2020-08" db="EMBL/GenBank/DDBJ databases">
        <title>Genomic Encyclopedia of Type Strains, Phase IV (KMG-IV): sequencing the most valuable type-strain genomes for metagenomic binning, comparative biology and taxonomic classification.</title>
        <authorList>
            <person name="Goeker M."/>
        </authorList>
    </citation>
    <scope>NUCLEOTIDE SEQUENCE [LARGE SCALE GENOMIC DNA]</scope>
    <source>
        <strain evidence="1 2">DSM 17245</strain>
    </source>
</reference>
<proteinExistence type="predicted"/>
<gene>
    <name evidence="1" type="ORF">HNQ46_001000</name>
</gene>
<comment type="caution">
    <text evidence="1">The sequence shown here is derived from an EMBL/GenBank/DDBJ whole genome shotgun (WGS) entry which is preliminary data.</text>
</comment>
<evidence type="ECO:0000313" key="2">
    <source>
        <dbReference type="Proteomes" id="UP000522163"/>
    </source>
</evidence>
<dbReference type="Proteomes" id="UP000522163">
    <property type="component" value="Unassembled WGS sequence"/>
</dbReference>
<dbReference type="RefSeq" id="WP_183683535.1">
    <property type="nucleotide sequence ID" value="NZ_JACHHH010000004.1"/>
</dbReference>
<sequence>MTQEELKQFKTQVHSLYSQCQEVMNPKHSLLNRNIELENTEEQSFYMMVSDFFLQQKQDELLRERDLKNGRN</sequence>